<dbReference type="SUPFAM" id="SSF53623">
    <property type="entry name" value="MurD-like peptide ligases, catalytic domain"/>
    <property type="match status" value="1"/>
</dbReference>
<evidence type="ECO:0000259" key="14">
    <source>
        <dbReference type="Pfam" id="PF08245"/>
    </source>
</evidence>
<dbReference type="AlphaFoldDB" id="A0A939KDQ6"/>
<dbReference type="RefSeq" id="WP_207575350.1">
    <property type="nucleotide sequence ID" value="NZ_JAFNME010000016.1"/>
</dbReference>
<keyword evidence="1 10" id="KW-0963">Cytoplasm</keyword>
<keyword evidence="3 10" id="KW-0132">Cell division</keyword>
<dbReference type="Gene3D" id="3.40.1390.10">
    <property type="entry name" value="MurE/MurF, N-terminal domain"/>
    <property type="match status" value="1"/>
</dbReference>
<evidence type="ECO:0000256" key="11">
    <source>
        <dbReference type="RuleBase" id="RU004136"/>
    </source>
</evidence>
<dbReference type="Pfam" id="PF01225">
    <property type="entry name" value="Mur_ligase"/>
    <property type="match status" value="1"/>
</dbReference>
<dbReference type="EMBL" id="JAFNME010000016">
    <property type="protein sequence ID" value="MBO1249886.1"/>
    <property type="molecule type" value="Genomic_DNA"/>
</dbReference>
<dbReference type="EC" id="6.3.2.10" evidence="10 11"/>
<dbReference type="GO" id="GO:0051301">
    <property type="term" value="P:cell division"/>
    <property type="evidence" value="ECO:0007669"/>
    <property type="project" value="UniProtKB-KW"/>
</dbReference>
<feature type="binding site" evidence="10">
    <location>
        <begin position="118"/>
        <end position="124"/>
    </location>
    <ligand>
        <name>ATP</name>
        <dbReference type="ChEBI" id="CHEBI:30616"/>
    </ligand>
</feature>
<dbReference type="PANTHER" id="PTHR43024">
    <property type="entry name" value="UDP-N-ACETYLMURAMOYL-TRIPEPTIDE--D-ALANYL-D-ALANINE LIGASE"/>
    <property type="match status" value="1"/>
</dbReference>
<keyword evidence="16" id="KW-1185">Reference proteome</keyword>
<dbReference type="GO" id="GO:0047480">
    <property type="term" value="F:UDP-N-acetylmuramoyl-tripeptide-D-alanyl-D-alanine ligase activity"/>
    <property type="evidence" value="ECO:0007669"/>
    <property type="project" value="UniProtKB-UniRule"/>
</dbReference>
<accession>A0A939KDQ6</accession>
<dbReference type="GO" id="GO:0071555">
    <property type="term" value="P:cell wall organization"/>
    <property type="evidence" value="ECO:0007669"/>
    <property type="project" value="UniProtKB-KW"/>
</dbReference>
<dbReference type="InterPro" id="IPR005863">
    <property type="entry name" value="UDP-N-AcMur_synth"/>
</dbReference>
<keyword evidence="4 10" id="KW-0547">Nucleotide-binding</keyword>
<reference evidence="15" key="1">
    <citation type="submission" date="2021-03" db="EMBL/GenBank/DDBJ databases">
        <title>Comamonas denitrificans.</title>
        <authorList>
            <person name="Finster K."/>
        </authorList>
    </citation>
    <scope>NUCLEOTIDE SEQUENCE</scope>
    <source>
        <strain evidence="15">MM2021_4</strain>
    </source>
</reference>
<evidence type="ECO:0000313" key="15">
    <source>
        <dbReference type="EMBL" id="MBO1249886.1"/>
    </source>
</evidence>
<feature type="domain" description="Mur ligase C-terminal" evidence="13">
    <location>
        <begin position="339"/>
        <end position="449"/>
    </location>
</feature>
<comment type="similarity">
    <text evidence="10">Belongs to the MurCDEF family. MurF subfamily.</text>
</comment>
<keyword evidence="6 10" id="KW-0133">Cell shape</keyword>
<dbReference type="InterPro" id="IPR013221">
    <property type="entry name" value="Mur_ligase_cen"/>
</dbReference>
<dbReference type="GO" id="GO:0009252">
    <property type="term" value="P:peptidoglycan biosynthetic process"/>
    <property type="evidence" value="ECO:0007669"/>
    <property type="project" value="UniProtKB-UniRule"/>
</dbReference>
<evidence type="ECO:0000256" key="6">
    <source>
        <dbReference type="ARBA" id="ARBA00022960"/>
    </source>
</evidence>
<evidence type="ECO:0000256" key="1">
    <source>
        <dbReference type="ARBA" id="ARBA00022490"/>
    </source>
</evidence>
<dbReference type="Proteomes" id="UP000664731">
    <property type="component" value="Unassembled WGS sequence"/>
</dbReference>
<evidence type="ECO:0000256" key="3">
    <source>
        <dbReference type="ARBA" id="ARBA00022618"/>
    </source>
</evidence>
<dbReference type="InterPro" id="IPR036615">
    <property type="entry name" value="Mur_ligase_C_dom_sf"/>
</dbReference>
<dbReference type="GO" id="GO:0005737">
    <property type="term" value="C:cytoplasm"/>
    <property type="evidence" value="ECO:0007669"/>
    <property type="project" value="UniProtKB-SubCell"/>
</dbReference>
<evidence type="ECO:0000256" key="8">
    <source>
        <dbReference type="ARBA" id="ARBA00023306"/>
    </source>
</evidence>
<comment type="subcellular location">
    <subcellularLocation>
        <location evidence="10 11">Cytoplasm</location>
    </subcellularLocation>
</comment>
<dbReference type="Gene3D" id="3.40.1190.10">
    <property type="entry name" value="Mur-like, catalytic domain"/>
    <property type="match status" value="1"/>
</dbReference>
<dbReference type="Pfam" id="PF08245">
    <property type="entry name" value="Mur_ligase_M"/>
    <property type="match status" value="1"/>
</dbReference>
<evidence type="ECO:0000259" key="13">
    <source>
        <dbReference type="Pfam" id="PF02875"/>
    </source>
</evidence>
<dbReference type="InterPro" id="IPR036565">
    <property type="entry name" value="Mur-like_cat_sf"/>
</dbReference>
<comment type="function">
    <text evidence="10 11">Involved in cell wall formation. Catalyzes the final step in the synthesis of UDP-N-acetylmuramoyl-pentapeptide, the precursor of murein.</text>
</comment>
<evidence type="ECO:0000256" key="7">
    <source>
        <dbReference type="ARBA" id="ARBA00022984"/>
    </source>
</evidence>
<dbReference type="GO" id="GO:0008360">
    <property type="term" value="P:regulation of cell shape"/>
    <property type="evidence" value="ECO:0007669"/>
    <property type="project" value="UniProtKB-KW"/>
</dbReference>
<dbReference type="InterPro" id="IPR051046">
    <property type="entry name" value="MurCDEF_CellWall_CoF430Synth"/>
</dbReference>
<keyword evidence="8 10" id="KW-0131">Cell cycle</keyword>
<dbReference type="NCBIfam" id="TIGR01143">
    <property type="entry name" value="murF"/>
    <property type="match status" value="1"/>
</dbReference>
<dbReference type="Gene3D" id="3.90.190.20">
    <property type="entry name" value="Mur ligase, C-terminal domain"/>
    <property type="match status" value="1"/>
</dbReference>
<name>A0A939KDQ6_9BURK</name>
<dbReference type="Pfam" id="PF02875">
    <property type="entry name" value="Mur_ligase_C"/>
    <property type="match status" value="1"/>
</dbReference>
<gene>
    <name evidence="10 15" type="primary">murF</name>
    <name evidence="15" type="ORF">J1777_08640</name>
</gene>
<comment type="catalytic activity">
    <reaction evidence="10 11">
        <text>D-alanyl-D-alanine + UDP-N-acetyl-alpha-D-muramoyl-L-alanyl-gamma-D-glutamyl-meso-2,6-diaminopimelate + ATP = UDP-N-acetyl-alpha-D-muramoyl-L-alanyl-gamma-D-glutamyl-meso-2,6-diaminopimeloyl-D-alanyl-D-alanine + ADP + phosphate + H(+)</text>
        <dbReference type="Rhea" id="RHEA:28374"/>
        <dbReference type="ChEBI" id="CHEBI:15378"/>
        <dbReference type="ChEBI" id="CHEBI:30616"/>
        <dbReference type="ChEBI" id="CHEBI:43474"/>
        <dbReference type="ChEBI" id="CHEBI:57822"/>
        <dbReference type="ChEBI" id="CHEBI:61386"/>
        <dbReference type="ChEBI" id="CHEBI:83905"/>
        <dbReference type="ChEBI" id="CHEBI:456216"/>
        <dbReference type="EC" id="6.3.2.10"/>
    </reaction>
</comment>
<keyword evidence="9 10" id="KW-0961">Cell wall biogenesis/degradation</keyword>
<organism evidence="15 16">
    <name type="scientific">Comamonas denitrificans</name>
    <dbReference type="NCBI Taxonomy" id="117506"/>
    <lineage>
        <taxon>Bacteria</taxon>
        <taxon>Pseudomonadati</taxon>
        <taxon>Pseudomonadota</taxon>
        <taxon>Betaproteobacteria</taxon>
        <taxon>Burkholderiales</taxon>
        <taxon>Comamonadaceae</taxon>
        <taxon>Comamonas</taxon>
    </lineage>
</organism>
<keyword evidence="2 10" id="KW-0436">Ligase</keyword>
<comment type="pathway">
    <text evidence="10 11">Cell wall biogenesis; peptidoglycan biosynthesis.</text>
</comment>
<dbReference type="HAMAP" id="MF_02019">
    <property type="entry name" value="MurF"/>
    <property type="match status" value="1"/>
</dbReference>
<proteinExistence type="inferred from homology"/>
<dbReference type="InterPro" id="IPR000713">
    <property type="entry name" value="Mur_ligase_N"/>
</dbReference>
<evidence type="ECO:0000256" key="9">
    <source>
        <dbReference type="ARBA" id="ARBA00023316"/>
    </source>
</evidence>
<feature type="domain" description="Mur ligase N-terminal catalytic" evidence="12">
    <location>
        <begin position="37"/>
        <end position="79"/>
    </location>
</feature>
<dbReference type="SUPFAM" id="SSF53244">
    <property type="entry name" value="MurD-like peptide ligases, peptide-binding domain"/>
    <property type="match status" value="1"/>
</dbReference>
<sequence>MMTLAQAAAWIAQTLPQVQYGSAAAAEGAQHLALQRVHTDSRSVQPGDLFIALRGERLDAHDFLAQAQAAGAAAAVVELGRSLPGLPCLEVSDTTAALGALAAGWRSQFGLPLVAVTGSNGKTTVTQMLASILTAAAGEAAFATRGNFNNAIGVPLTLLRLTAQHRLGVVELGMNHPGEIADLACIAQPTIALVNNAQREHQEFMHTVQAVAEENGSVLAMLPVDGTAVFPADDAFTPLWQGLAAGRTVLTFGAGVGDVQASHAVWQGDHWQVSITTPHGPLHTALHIAGRHNVRNALAATACAVAAGVPLAAIAQGLQAFTPVTGRSRALALPWQGRTLTLVDDTYNANPDSMQAAITVLAELPAPRLLVLGDMGEVGDQGPAFHAEVGHSARAAGIEQLIALGPQSQGAVVAFGPAGWHGQDMAAVQAQVLAAVQAGVASVVVKGSRSMRMEQVVQALQAASAQQGAGVC</sequence>
<evidence type="ECO:0000256" key="10">
    <source>
        <dbReference type="HAMAP-Rule" id="MF_02019"/>
    </source>
</evidence>
<evidence type="ECO:0000256" key="5">
    <source>
        <dbReference type="ARBA" id="ARBA00022840"/>
    </source>
</evidence>
<dbReference type="GO" id="GO:0005524">
    <property type="term" value="F:ATP binding"/>
    <property type="evidence" value="ECO:0007669"/>
    <property type="project" value="UniProtKB-UniRule"/>
</dbReference>
<keyword evidence="5 10" id="KW-0067">ATP-binding</keyword>
<evidence type="ECO:0000259" key="12">
    <source>
        <dbReference type="Pfam" id="PF01225"/>
    </source>
</evidence>
<dbReference type="PANTHER" id="PTHR43024:SF1">
    <property type="entry name" value="UDP-N-ACETYLMURAMOYL-TRIPEPTIDE--D-ALANYL-D-ALANINE LIGASE"/>
    <property type="match status" value="1"/>
</dbReference>
<feature type="domain" description="Mur ligase central" evidence="14">
    <location>
        <begin position="116"/>
        <end position="304"/>
    </location>
</feature>
<dbReference type="InterPro" id="IPR035911">
    <property type="entry name" value="MurE/MurF_N"/>
</dbReference>
<dbReference type="SUPFAM" id="SSF63418">
    <property type="entry name" value="MurE/MurF N-terminal domain"/>
    <property type="match status" value="1"/>
</dbReference>
<protein>
    <recommendedName>
        <fullName evidence="10 11">UDP-N-acetylmuramoyl-tripeptide--D-alanyl-D-alanine ligase</fullName>
        <ecNumber evidence="10 11">6.3.2.10</ecNumber>
    </recommendedName>
    <alternativeName>
        <fullName evidence="10">D-alanyl-D-alanine-adding enzyme</fullName>
    </alternativeName>
</protein>
<dbReference type="InterPro" id="IPR004101">
    <property type="entry name" value="Mur_ligase_C"/>
</dbReference>
<comment type="caution">
    <text evidence="15">The sequence shown here is derived from an EMBL/GenBank/DDBJ whole genome shotgun (WGS) entry which is preliminary data.</text>
</comment>
<evidence type="ECO:0000313" key="16">
    <source>
        <dbReference type="Proteomes" id="UP000664731"/>
    </source>
</evidence>
<evidence type="ECO:0000256" key="2">
    <source>
        <dbReference type="ARBA" id="ARBA00022598"/>
    </source>
</evidence>
<keyword evidence="7 10" id="KW-0573">Peptidoglycan synthesis</keyword>
<evidence type="ECO:0000256" key="4">
    <source>
        <dbReference type="ARBA" id="ARBA00022741"/>
    </source>
</evidence>